<protein>
    <submittedName>
        <fullName evidence="2">Uncharacterized protein</fullName>
    </submittedName>
</protein>
<comment type="caution">
    <text evidence="2">The sequence shown here is derived from an EMBL/GenBank/DDBJ whole genome shotgun (WGS) entry which is preliminary data.</text>
</comment>
<feature type="region of interest" description="Disordered" evidence="1">
    <location>
        <begin position="167"/>
        <end position="188"/>
    </location>
</feature>
<proteinExistence type="predicted"/>
<gene>
    <name evidence="2" type="ORF">RRG08_000102</name>
</gene>
<evidence type="ECO:0000256" key="1">
    <source>
        <dbReference type="SAM" id="MobiDB-lite"/>
    </source>
</evidence>
<sequence length="247" mass="28390">MYRGARASSPSKTKREIRCIGKQEHPALHIWSERLDVSSQVTVIALVRGLAPTFGHSISREIRVSSPSHLEREFRSIEPSNRYCPCLRDHLPRMHSVSQKTRVSSPSHLEREFRSIEPSNRYCPCPRDHLPRMHSVSQKTRVSSPSPLEREFRSIEPSNRYCPCPRDHLPRMHSVSQKTRVSSPSPLEREFRSIEPRIGATQTDPARDFSTLYDINIYFQYSAKQPLNSRLLRRTDALAVSASCKTS</sequence>
<evidence type="ECO:0000313" key="3">
    <source>
        <dbReference type="Proteomes" id="UP001283361"/>
    </source>
</evidence>
<organism evidence="2 3">
    <name type="scientific">Elysia crispata</name>
    <name type="common">lettuce slug</name>
    <dbReference type="NCBI Taxonomy" id="231223"/>
    <lineage>
        <taxon>Eukaryota</taxon>
        <taxon>Metazoa</taxon>
        <taxon>Spiralia</taxon>
        <taxon>Lophotrochozoa</taxon>
        <taxon>Mollusca</taxon>
        <taxon>Gastropoda</taxon>
        <taxon>Heterobranchia</taxon>
        <taxon>Euthyneura</taxon>
        <taxon>Panpulmonata</taxon>
        <taxon>Sacoglossa</taxon>
        <taxon>Placobranchoidea</taxon>
        <taxon>Plakobranchidae</taxon>
        <taxon>Elysia</taxon>
    </lineage>
</organism>
<dbReference type="EMBL" id="JAWDGP010004876">
    <property type="protein sequence ID" value="KAK3761516.1"/>
    <property type="molecule type" value="Genomic_DNA"/>
</dbReference>
<name>A0AAE0Z3M6_9GAST</name>
<feature type="compositionally biased region" description="Polar residues" evidence="1">
    <location>
        <begin position="174"/>
        <end position="185"/>
    </location>
</feature>
<keyword evidence="3" id="KW-1185">Reference proteome</keyword>
<dbReference type="Proteomes" id="UP001283361">
    <property type="component" value="Unassembled WGS sequence"/>
</dbReference>
<reference evidence="2" key="1">
    <citation type="journal article" date="2023" name="G3 (Bethesda)">
        <title>A reference genome for the long-term kleptoplast-retaining sea slug Elysia crispata morphotype clarki.</title>
        <authorList>
            <person name="Eastman K.E."/>
            <person name="Pendleton A.L."/>
            <person name="Shaikh M.A."/>
            <person name="Suttiyut T."/>
            <person name="Ogas R."/>
            <person name="Tomko P."/>
            <person name="Gavelis G."/>
            <person name="Widhalm J.R."/>
            <person name="Wisecaver J.H."/>
        </authorList>
    </citation>
    <scope>NUCLEOTIDE SEQUENCE</scope>
    <source>
        <strain evidence="2">ECLA1</strain>
    </source>
</reference>
<accession>A0AAE0Z3M6</accession>
<dbReference type="AlphaFoldDB" id="A0AAE0Z3M6"/>
<evidence type="ECO:0000313" key="2">
    <source>
        <dbReference type="EMBL" id="KAK3761516.1"/>
    </source>
</evidence>